<dbReference type="STRING" id="1150626.PHAMO_120002"/>
<protein>
    <submittedName>
        <fullName evidence="3">Uncharacterized protein</fullName>
    </submittedName>
</protein>
<keyword evidence="2" id="KW-1133">Transmembrane helix</keyword>
<organism evidence="3 6">
    <name type="scientific">Magnetospirillum molischianum DSM 120</name>
    <dbReference type="NCBI Taxonomy" id="1150626"/>
    <lineage>
        <taxon>Bacteria</taxon>
        <taxon>Pseudomonadati</taxon>
        <taxon>Pseudomonadota</taxon>
        <taxon>Alphaproteobacteria</taxon>
        <taxon>Rhodospirillales</taxon>
        <taxon>Rhodospirillaceae</taxon>
        <taxon>Magnetospirillum</taxon>
    </lineage>
</organism>
<reference evidence="3 6" key="1">
    <citation type="journal article" date="2012" name="J. Bacteriol.">
        <title>Draft Genome Sequence of the Purple Photosynthetic Bacterium Phaeospirillum molischianum DSM120, a Particularly Versatile Bacterium.</title>
        <authorList>
            <person name="Duquesne K."/>
            <person name="Prima V."/>
            <person name="Ji B."/>
            <person name="Rouy Z."/>
            <person name="Medigue C."/>
            <person name="Talla E."/>
            <person name="Sturgis J.N."/>
        </authorList>
    </citation>
    <scope>NUCLEOTIDE SEQUENCE [LARGE SCALE GENOMIC DNA]</scope>
    <source>
        <strain evidence="3">DSM 120</strain>
        <strain evidence="6">DSM120</strain>
    </source>
</reference>
<proteinExistence type="predicted"/>
<evidence type="ECO:0000313" key="6">
    <source>
        <dbReference type="Proteomes" id="UP000004169"/>
    </source>
</evidence>
<accession>H8FNH5</accession>
<feature type="region of interest" description="Disordered" evidence="1">
    <location>
        <begin position="1"/>
        <end position="24"/>
    </location>
</feature>
<dbReference type="RefSeq" id="WP_002725758.1">
    <property type="nucleotide sequence ID" value="NZ_CAHP01000004.1"/>
</dbReference>
<evidence type="ECO:0000313" key="3">
    <source>
        <dbReference type="EMBL" id="CCG39913.1"/>
    </source>
</evidence>
<keyword evidence="6" id="KW-1185">Reference proteome</keyword>
<evidence type="ECO:0000256" key="1">
    <source>
        <dbReference type="SAM" id="MobiDB-lite"/>
    </source>
</evidence>
<dbReference type="EMBL" id="CAHP01000004">
    <property type="protein sequence ID" value="CCG39925.1"/>
    <property type="molecule type" value="Genomic_DNA"/>
</dbReference>
<gene>
    <name evidence="3" type="ORF">PHAMO_120002</name>
    <name evidence="4" type="ORF">PHAMO_120008</name>
    <name evidence="5" type="ORF">PHAMO_120014</name>
</gene>
<name>H8FNH5_MAGML</name>
<evidence type="ECO:0000313" key="4">
    <source>
        <dbReference type="EMBL" id="CCG39919.1"/>
    </source>
</evidence>
<dbReference type="EMBL" id="CAHP01000004">
    <property type="protein sequence ID" value="CCG39919.1"/>
    <property type="molecule type" value="Genomic_DNA"/>
</dbReference>
<dbReference type="EMBL" id="CAHP01000004">
    <property type="protein sequence ID" value="CCG39913.1"/>
    <property type="molecule type" value="Genomic_DNA"/>
</dbReference>
<dbReference type="AlphaFoldDB" id="H8FNH5"/>
<keyword evidence="2" id="KW-0812">Transmembrane</keyword>
<sequence>MSDDPPKAKTAAERKREERARKAEKGVVTVALDVPTRHVKWMQNTAAKLRKGGEPPGGFRDPVPLEIRTVEVPKPIPTPGPVRVEKVEVEKLVPGPVQVKEVQVGVPVPRLDWLALLIALVVAGGAGWVAGWLGHGVTHPPAPPPYGVCAEPLQDGAKVKDGPKGQWCWVNPPSVSPFR</sequence>
<dbReference type="Proteomes" id="UP000004169">
    <property type="component" value="Unassembled WGS sequence"/>
</dbReference>
<evidence type="ECO:0000256" key="2">
    <source>
        <dbReference type="SAM" id="Phobius"/>
    </source>
</evidence>
<evidence type="ECO:0000313" key="5">
    <source>
        <dbReference type="EMBL" id="CCG39925.1"/>
    </source>
</evidence>
<feature type="transmembrane region" description="Helical" evidence="2">
    <location>
        <begin position="113"/>
        <end position="134"/>
    </location>
</feature>
<comment type="caution">
    <text evidence="3">The sequence shown here is derived from an EMBL/GenBank/DDBJ whole genome shotgun (WGS) entry which is preliminary data.</text>
</comment>
<keyword evidence="2" id="KW-0472">Membrane</keyword>